<sequence length="344" mass="37358">MILQGAVSLGVDGMERLISDLKAAVLGALGSGGAEPARCPRCGCAAVARRGRTSSGAQRWACRGCGRTFTAATGRVLSLSRLGAATWSSYVEGMVAGESLRALASRCGVCLKTSWFMRMRVLEVMRSQLQPMRHGEGVSAQADELYLNESLSGNRDRARVAMPREPHRNGHGVRAHGISSLKVAVVTVVNDLGDCTAEAVGRGRPTADEVRSGIAPADVSGSSVSTDALAAYAAPLAEAGAAAHNRYGSGEAGEDELGMVNALHERLRGFLWRFRGVATRRLQRYLWWFRWEEQARRSDATREGMLRAHVANGRYESRRRDLEDEPQPFWGYWDARRPSISTVV</sequence>
<reference evidence="2" key="1">
    <citation type="submission" date="2023-06" db="EMBL/GenBank/DDBJ databases">
        <title>Identification and characterization of horizontal gene transfer across gut microbiota members of farm animals based on homology search.</title>
        <authorList>
            <person name="Schwarzerova J."/>
            <person name="Nykrynova M."/>
            <person name="Jureckova K."/>
            <person name="Cejkova D."/>
            <person name="Rychlik I."/>
        </authorList>
    </citation>
    <scope>NUCLEOTIDE SEQUENCE</scope>
    <source>
        <strain evidence="2">153_Feed</strain>
    </source>
</reference>
<dbReference type="Proteomes" id="UP001529256">
    <property type="component" value="Unassembled WGS sequence"/>
</dbReference>
<dbReference type="NCBIfam" id="NF033547">
    <property type="entry name" value="transpos_IS1595"/>
    <property type="match status" value="1"/>
</dbReference>
<evidence type="ECO:0000313" key="2">
    <source>
        <dbReference type="EMBL" id="MDM8271990.1"/>
    </source>
</evidence>
<organism evidence="2 3">
    <name type="scientific">Thermophilibacter provencensis</name>
    <dbReference type="NCBI Taxonomy" id="1852386"/>
    <lineage>
        <taxon>Bacteria</taxon>
        <taxon>Bacillati</taxon>
        <taxon>Actinomycetota</taxon>
        <taxon>Coriobacteriia</taxon>
        <taxon>Coriobacteriales</taxon>
        <taxon>Atopobiaceae</taxon>
        <taxon>Thermophilibacter</taxon>
    </lineage>
</organism>
<feature type="domain" description="ISXO2-like transposase" evidence="1">
    <location>
        <begin position="132"/>
        <end position="299"/>
    </location>
</feature>
<comment type="caution">
    <text evidence="2">The sequence shown here is derived from an EMBL/GenBank/DDBJ whole genome shotgun (WGS) entry which is preliminary data.</text>
</comment>
<dbReference type="RefSeq" id="WP_289512064.1">
    <property type="nucleotide sequence ID" value="NZ_JAUDEA010000035.1"/>
</dbReference>
<reference evidence="2" key="2">
    <citation type="submission" date="2023-06" db="EMBL/GenBank/DDBJ databases">
        <authorList>
            <person name="Zeman M."/>
            <person name="Kubasova T."/>
            <person name="Jahodarova E."/>
            <person name="Nykrynova M."/>
            <person name="Rychlik I."/>
        </authorList>
    </citation>
    <scope>NUCLEOTIDE SEQUENCE</scope>
    <source>
        <strain evidence="2">153_Feed</strain>
    </source>
</reference>
<keyword evidence="3" id="KW-1185">Reference proteome</keyword>
<proteinExistence type="predicted"/>
<evidence type="ECO:0000259" key="1">
    <source>
        <dbReference type="SMART" id="SM01126"/>
    </source>
</evidence>
<evidence type="ECO:0000313" key="3">
    <source>
        <dbReference type="Proteomes" id="UP001529256"/>
    </source>
</evidence>
<dbReference type="InterPro" id="IPR024445">
    <property type="entry name" value="Tnp_ISXO2-like"/>
</dbReference>
<accession>A0ABT7V5V9</accession>
<name>A0ABT7V5V9_9ACTN</name>
<protein>
    <submittedName>
        <fullName evidence="2">IS1595 family transposase</fullName>
    </submittedName>
</protein>
<dbReference type="SMART" id="SM01126">
    <property type="entry name" value="DDE_Tnp_IS1595"/>
    <property type="match status" value="1"/>
</dbReference>
<dbReference type="EMBL" id="JAUDEA010000035">
    <property type="protein sequence ID" value="MDM8271990.1"/>
    <property type="molecule type" value="Genomic_DNA"/>
</dbReference>
<gene>
    <name evidence="2" type="ORF">QUW25_09960</name>
</gene>